<dbReference type="InterPro" id="IPR002293">
    <property type="entry name" value="AA/rel_permease1"/>
</dbReference>
<dbReference type="PIRSF" id="PIRSF006060">
    <property type="entry name" value="AA_transporter"/>
    <property type="match status" value="1"/>
</dbReference>
<feature type="transmembrane region" description="Helical" evidence="7">
    <location>
        <begin position="168"/>
        <end position="188"/>
    </location>
</feature>
<feature type="transmembrane region" description="Helical" evidence="7">
    <location>
        <begin position="59"/>
        <end position="81"/>
    </location>
</feature>
<comment type="subcellular location">
    <subcellularLocation>
        <location evidence="1">Cell membrane</location>
        <topology evidence="1">Multi-pass membrane protein</topology>
    </subcellularLocation>
</comment>
<gene>
    <name evidence="8" type="ORF">E9228_002565</name>
</gene>
<evidence type="ECO:0000256" key="7">
    <source>
        <dbReference type="SAM" id="Phobius"/>
    </source>
</evidence>
<evidence type="ECO:0000313" key="9">
    <source>
        <dbReference type="Proteomes" id="UP001318300"/>
    </source>
</evidence>
<keyword evidence="9" id="KW-1185">Reference proteome</keyword>
<dbReference type="Pfam" id="PF13520">
    <property type="entry name" value="AA_permease_2"/>
    <property type="match status" value="1"/>
</dbReference>
<comment type="caution">
    <text evidence="8">The sequence shown here is derived from an EMBL/GenBank/DDBJ whole genome shotgun (WGS) entry which is preliminary data.</text>
</comment>
<feature type="transmembrane region" description="Helical" evidence="7">
    <location>
        <begin position="429"/>
        <end position="447"/>
    </location>
</feature>
<feature type="transmembrane region" description="Helical" evidence="7">
    <location>
        <begin position="242"/>
        <end position="265"/>
    </location>
</feature>
<feature type="transmembrane region" description="Helical" evidence="7">
    <location>
        <begin position="405"/>
        <end position="423"/>
    </location>
</feature>
<reference evidence="8 9" key="1">
    <citation type="submission" date="2020-03" db="EMBL/GenBank/DDBJ databases">
        <title>Above-ground endophytic microbial communities from plants in different locations in the United States.</title>
        <authorList>
            <person name="Frank C."/>
        </authorList>
    </citation>
    <scope>NUCLEOTIDE SEQUENCE [LARGE SCALE GENOMIC DNA]</scope>
    <source>
        <strain evidence="8 9">WW7</strain>
    </source>
</reference>
<keyword evidence="5 7" id="KW-0472">Membrane</keyword>
<evidence type="ECO:0000256" key="6">
    <source>
        <dbReference type="SAM" id="MobiDB-lite"/>
    </source>
</evidence>
<dbReference type="PANTHER" id="PTHR42770">
    <property type="entry name" value="AMINO ACID TRANSPORTER-RELATED"/>
    <property type="match status" value="1"/>
</dbReference>
<sequence length="492" mass="52023">MSQQHSELSAQQQLEAYGYKQELQRSVSTTDLLVYGLVFMVPIAPWAIFGTVYNASSGMVPLVYLVGLVAMIFTALAYAQMAKSIPLAGSVFSYVGRGIHPTAGFFAGWAILLDYLLVPTLLYVFAAESMVGIFPGTPRWLWALVFVAINTVINLAGVSSLKLANRIFLLIELVFVVVFVVIAIVALTGGTVPGASFSTAQVFDPAKVSAPLIASALSIAVLSFLGFDGISTLSEESTGRRGGAGLAMILALVIVAFLFVVQTWLASALAAGRDSFSDSEAGNAFFTIVEQASSSGWATAFFAVNVLAVGIANAMAAQAATSRLLFSMSRDRQLPAFLHKLNGRLVPQNAILVVSVLSAILVLFFVGQIDTISSLVNFGALFGFMLLHVSVFVHHMVKGKSRNWLLHLVVPLIGFVIIGYVLLNAAVEAKVGGIIWLIVGAGVFLYYRSTGRSTEVGSEEPGTLGEGDPTGAPASPAGSSTATPIRTDKDPR</sequence>
<evidence type="ECO:0000256" key="5">
    <source>
        <dbReference type="ARBA" id="ARBA00023136"/>
    </source>
</evidence>
<feature type="transmembrane region" description="Helical" evidence="7">
    <location>
        <begin position="208"/>
        <end position="230"/>
    </location>
</feature>
<feature type="region of interest" description="Disordered" evidence="6">
    <location>
        <begin position="454"/>
        <end position="492"/>
    </location>
</feature>
<dbReference type="InterPro" id="IPR050367">
    <property type="entry name" value="APC_superfamily"/>
</dbReference>
<dbReference type="EMBL" id="JAAOYO010000004">
    <property type="protein sequence ID" value="NII41907.1"/>
    <property type="molecule type" value="Genomic_DNA"/>
</dbReference>
<feature type="transmembrane region" description="Helical" evidence="7">
    <location>
        <begin position="300"/>
        <end position="326"/>
    </location>
</feature>
<protein>
    <submittedName>
        <fullName evidence="8">Amino acid transporter</fullName>
    </submittedName>
</protein>
<keyword evidence="3 7" id="KW-0812">Transmembrane</keyword>
<evidence type="ECO:0000313" key="8">
    <source>
        <dbReference type="EMBL" id="NII41907.1"/>
    </source>
</evidence>
<feature type="transmembrane region" description="Helical" evidence="7">
    <location>
        <begin position="102"/>
        <end position="125"/>
    </location>
</feature>
<evidence type="ECO:0000256" key="3">
    <source>
        <dbReference type="ARBA" id="ARBA00022692"/>
    </source>
</evidence>
<feature type="transmembrane region" description="Helical" evidence="7">
    <location>
        <begin position="372"/>
        <end position="393"/>
    </location>
</feature>
<feature type="transmembrane region" description="Helical" evidence="7">
    <location>
        <begin position="32"/>
        <end position="53"/>
    </location>
</feature>
<dbReference type="Gene3D" id="1.20.1740.10">
    <property type="entry name" value="Amino acid/polyamine transporter I"/>
    <property type="match status" value="1"/>
</dbReference>
<dbReference type="RefSeq" id="WP_252728133.1">
    <property type="nucleotide sequence ID" value="NZ_JAAOYO010000004.1"/>
</dbReference>
<evidence type="ECO:0000256" key="2">
    <source>
        <dbReference type="ARBA" id="ARBA00022475"/>
    </source>
</evidence>
<accession>A0ABX0TA15</accession>
<evidence type="ECO:0000256" key="1">
    <source>
        <dbReference type="ARBA" id="ARBA00004651"/>
    </source>
</evidence>
<dbReference type="Proteomes" id="UP001318300">
    <property type="component" value="Unassembled WGS sequence"/>
</dbReference>
<keyword evidence="4 7" id="KW-1133">Transmembrane helix</keyword>
<organism evidence="8 9">
    <name type="scientific">Curtobacterium salicis</name>
    <dbReference type="NCBI Taxonomy" id="1779862"/>
    <lineage>
        <taxon>Bacteria</taxon>
        <taxon>Bacillati</taxon>
        <taxon>Actinomycetota</taxon>
        <taxon>Actinomycetes</taxon>
        <taxon>Micrococcales</taxon>
        <taxon>Microbacteriaceae</taxon>
        <taxon>Curtobacterium</taxon>
    </lineage>
</organism>
<proteinExistence type="predicted"/>
<dbReference type="PANTHER" id="PTHR42770:SF16">
    <property type="entry name" value="AMINO ACID PERMEASE"/>
    <property type="match status" value="1"/>
</dbReference>
<feature type="compositionally biased region" description="Low complexity" evidence="6">
    <location>
        <begin position="469"/>
        <end position="484"/>
    </location>
</feature>
<name>A0ABX0TA15_9MICO</name>
<feature type="transmembrane region" description="Helical" evidence="7">
    <location>
        <begin position="346"/>
        <end position="366"/>
    </location>
</feature>
<feature type="transmembrane region" description="Helical" evidence="7">
    <location>
        <begin position="140"/>
        <end position="161"/>
    </location>
</feature>
<keyword evidence="2" id="KW-1003">Cell membrane</keyword>
<evidence type="ECO:0000256" key="4">
    <source>
        <dbReference type="ARBA" id="ARBA00022989"/>
    </source>
</evidence>